<protein>
    <recommendedName>
        <fullName evidence="6">HSF-type DNA-binding domain-containing protein</fullName>
    </recommendedName>
</protein>
<dbReference type="GO" id="GO:0003700">
    <property type="term" value="F:DNA-binding transcription factor activity"/>
    <property type="evidence" value="ECO:0007669"/>
    <property type="project" value="InterPro"/>
</dbReference>
<dbReference type="InterPro" id="IPR036388">
    <property type="entry name" value="WH-like_DNA-bd_sf"/>
</dbReference>
<evidence type="ECO:0000313" key="7">
    <source>
        <dbReference type="EMBL" id="CAJ1936517.1"/>
    </source>
</evidence>
<keyword evidence="2" id="KW-0238">DNA-binding</keyword>
<dbReference type="AlphaFoldDB" id="A0AAD2CK51"/>
<dbReference type="PANTHER" id="PTHR10015">
    <property type="entry name" value="HEAT SHOCK TRANSCRIPTION FACTOR"/>
    <property type="match status" value="1"/>
</dbReference>
<sequence length="432" mass="48454">MCNPNSTIAAFRRRARAQQLLELQTGAVNAQYLMANSLNESALANQARETVPTRTVQTDNNSTMPTGKAEYTGPSYGIPTTFSALQSYQLARSAIPTKPKPKRRRKPQKPGKTAKQNDRHFVVHDYHDHANDTEEYDQADPTDRRGGVSISFPIKLHAILDQVEADGLSHIISWQPHGRCFVIHKPKEFADHVMPGYFRQTKLTSFQRQLNLYGFNRITRGDDSGGYYHELFLRGKTFLCNRMVRTKVKGTRFKAASSPEREPNFYLMPPVKSPMHVTPQTSDCDNSDDGYPNQMYAREAIAPTPFASSPQQEQDVWRQSYQEQLPQAAATIVENSSNYSPLATMSRSLIHPGLAAARLPSPAKYQMPPMLPNQNSLDDNEISELLLDSFSQDSVNNSVQQAVDFSNIFDPIGDNALSSDAELSRVLCRLLD</sequence>
<dbReference type="Proteomes" id="UP001295423">
    <property type="component" value="Unassembled WGS sequence"/>
</dbReference>
<keyword evidence="8" id="KW-1185">Reference proteome</keyword>
<dbReference type="Pfam" id="PF00447">
    <property type="entry name" value="HSF_DNA-bind"/>
    <property type="match status" value="1"/>
</dbReference>
<evidence type="ECO:0000313" key="8">
    <source>
        <dbReference type="Proteomes" id="UP001295423"/>
    </source>
</evidence>
<dbReference type="GO" id="GO:0043565">
    <property type="term" value="F:sequence-specific DNA binding"/>
    <property type="evidence" value="ECO:0007669"/>
    <property type="project" value="InterPro"/>
</dbReference>
<name>A0AAD2CK51_9STRA</name>
<comment type="subcellular location">
    <subcellularLocation>
        <location evidence="1">Nucleus</location>
    </subcellularLocation>
</comment>
<dbReference type="FunFam" id="1.10.10.10:FF:000479">
    <property type="entry name" value="Predicted protein"/>
    <property type="match status" value="1"/>
</dbReference>
<evidence type="ECO:0000259" key="6">
    <source>
        <dbReference type="SMART" id="SM00415"/>
    </source>
</evidence>
<gene>
    <name evidence="7" type="ORF">CYCCA115_LOCUS5231</name>
</gene>
<feature type="domain" description="HSF-type DNA-binding" evidence="6">
    <location>
        <begin position="148"/>
        <end position="246"/>
    </location>
</feature>
<feature type="region of interest" description="Disordered" evidence="5">
    <location>
        <begin position="92"/>
        <end position="122"/>
    </location>
</feature>
<dbReference type="InterPro" id="IPR036390">
    <property type="entry name" value="WH_DNA-bd_sf"/>
</dbReference>
<dbReference type="SUPFAM" id="SSF46785">
    <property type="entry name" value="Winged helix' DNA-binding domain"/>
    <property type="match status" value="1"/>
</dbReference>
<dbReference type="SMART" id="SM00415">
    <property type="entry name" value="HSF"/>
    <property type="match status" value="1"/>
</dbReference>
<comment type="caution">
    <text evidence="7">The sequence shown here is derived from an EMBL/GenBank/DDBJ whole genome shotgun (WGS) entry which is preliminary data.</text>
</comment>
<dbReference type="Gene3D" id="1.10.10.10">
    <property type="entry name" value="Winged helix-like DNA-binding domain superfamily/Winged helix DNA-binding domain"/>
    <property type="match status" value="1"/>
</dbReference>
<organism evidence="7 8">
    <name type="scientific">Cylindrotheca closterium</name>
    <dbReference type="NCBI Taxonomy" id="2856"/>
    <lineage>
        <taxon>Eukaryota</taxon>
        <taxon>Sar</taxon>
        <taxon>Stramenopiles</taxon>
        <taxon>Ochrophyta</taxon>
        <taxon>Bacillariophyta</taxon>
        <taxon>Bacillariophyceae</taxon>
        <taxon>Bacillariophycidae</taxon>
        <taxon>Bacillariales</taxon>
        <taxon>Bacillariaceae</taxon>
        <taxon>Cylindrotheca</taxon>
    </lineage>
</organism>
<evidence type="ECO:0000256" key="4">
    <source>
        <dbReference type="RuleBase" id="RU004020"/>
    </source>
</evidence>
<evidence type="ECO:0000256" key="5">
    <source>
        <dbReference type="SAM" id="MobiDB-lite"/>
    </source>
</evidence>
<dbReference type="EMBL" id="CAKOGP040000557">
    <property type="protein sequence ID" value="CAJ1936517.1"/>
    <property type="molecule type" value="Genomic_DNA"/>
</dbReference>
<reference evidence="7" key="1">
    <citation type="submission" date="2023-08" db="EMBL/GenBank/DDBJ databases">
        <authorList>
            <person name="Audoor S."/>
            <person name="Bilcke G."/>
        </authorList>
    </citation>
    <scope>NUCLEOTIDE SEQUENCE</scope>
</reference>
<evidence type="ECO:0000256" key="3">
    <source>
        <dbReference type="ARBA" id="ARBA00023242"/>
    </source>
</evidence>
<dbReference type="GO" id="GO:0005634">
    <property type="term" value="C:nucleus"/>
    <property type="evidence" value="ECO:0007669"/>
    <property type="project" value="UniProtKB-SubCell"/>
</dbReference>
<feature type="compositionally biased region" description="Basic residues" evidence="5">
    <location>
        <begin position="99"/>
        <end position="109"/>
    </location>
</feature>
<evidence type="ECO:0000256" key="2">
    <source>
        <dbReference type="ARBA" id="ARBA00023125"/>
    </source>
</evidence>
<evidence type="ECO:0000256" key="1">
    <source>
        <dbReference type="ARBA" id="ARBA00004123"/>
    </source>
</evidence>
<dbReference type="InterPro" id="IPR000232">
    <property type="entry name" value="HSF_DNA-bd"/>
</dbReference>
<feature type="region of interest" description="Disordered" evidence="5">
    <location>
        <begin position="45"/>
        <end position="74"/>
    </location>
</feature>
<dbReference type="PANTHER" id="PTHR10015:SF206">
    <property type="entry name" value="HSF-TYPE DNA-BINDING DOMAIN-CONTAINING PROTEIN"/>
    <property type="match status" value="1"/>
</dbReference>
<comment type="similarity">
    <text evidence="4">Belongs to the HSF family.</text>
</comment>
<dbReference type="PRINTS" id="PR00056">
    <property type="entry name" value="HSFDOMAIN"/>
</dbReference>
<feature type="compositionally biased region" description="Polar residues" evidence="5">
    <location>
        <begin position="45"/>
        <end position="65"/>
    </location>
</feature>
<proteinExistence type="inferred from homology"/>
<keyword evidence="3" id="KW-0539">Nucleus</keyword>
<accession>A0AAD2CK51</accession>